<proteinExistence type="predicted"/>
<dbReference type="GO" id="GO:0046906">
    <property type="term" value="F:tetrapyrrole binding"/>
    <property type="evidence" value="ECO:0007669"/>
    <property type="project" value="TreeGrafter"/>
</dbReference>
<dbReference type="Pfam" id="PF05419">
    <property type="entry name" value="GUN4"/>
    <property type="match status" value="1"/>
</dbReference>
<dbReference type="Proteomes" id="UP000317708">
    <property type="component" value="Unassembled WGS sequence"/>
</dbReference>
<feature type="domain" description="GUN4-like" evidence="1">
    <location>
        <begin position="8"/>
        <end position="143"/>
    </location>
</feature>
<dbReference type="Gene3D" id="1.10.10.1770">
    <property type="entry name" value="Gun4-like"/>
    <property type="match status" value="1"/>
</dbReference>
<organism evidence="2 3">
    <name type="scientific">Microcystis aeruginosa Ma_MB_S_20031200_S102</name>
    <dbReference type="NCBI Taxonomy" id="2486254"/>
    <lineage>
        <taxon>Bacteria</taxon>
        <taxon>Bacillati</taxon>
        <taxon>Cyanobacteriota</taxon>
        <taxon>Cyanophyceae</taxon>
        <taxon>Oscillatoriophycideae</taxon>
        <taxon>Chroococcales</taxon>
        <taxon>Microcystaceae</taxon>
        <taxon>Microcystis</taxon>
    </lineage>
</organism>
<sequence length="175" mass="20369">MSHGSPLSINYEKLESLLSAKQWKEADQETNQLLEKIKIVETRRLDQDFSFRASDDIKIIDKLWTNFSKNHFGLSVQYEIYKSWGGLDNLYKTKPQVWSDFCKEVGWYKQGPPRVGSQSPVISDNALIFSLDAPRGHLPSFVKRTEWNQFGEGRMVDFSGNRGWQWNHIIDRLNA</sequence>
<reference evidence="2 3" key="1">
    <citation type="submission" date="2019-01" db="EMBL/GenBank/DDBJ databases">
        <title>Coherence of Microcystis species and biogeography revealed through population genomics.</title>
        <authorList>
            <person name="Perez-Carrascal O.M."/>
            <person name="Terrat Y."/>
            <person name="Giani A."/>
            <person name="Fortin N."/>
            <person name="Tromas N."/>
            <person name="Shapiro B.J."/>
        </authorList>
    </citation>
    <scope>NUCLEOTIDE SEQUENCE [LARGE SCALE GENOMIC DNA]</scope>
    <source>
        <strain evidence="2">Ma_MB_S_20031200_S102</strain>
    </source>
</reference>
<name>A0A552EEN9_MICAE</name>
<dbReference type="PANTHER" id="PTHR34800">
    <property type="entry name" value="TETRAPYRROLE-BINDING PROTEIN, CHLOROPLASTIC"/>
    <property type="match status" value="1"/>
</dbReference>
<evidence type="ECO:0000313" key="2">
    <source>
        <dbReference type="EMBL" id="TRU32962.1"/>
    </source>
</evidence>
<gene>
    <name evidence="2" type="ORF">EWV92_17870</name>
</gene>
<comment type="caution">
    <text evidence="2">The sequence shown here is derived from an EMBL/GenBank/DDBJ whole genome shotgun (WGS) entry which is preliminary data.</text>
</comment>
<protein>
    <submittedName>
        <fullName evidence="2">GUN4 domain-containing protein</fullName>
    </submittedName>
</protein>
<dbReference type="EMBL" id="SFBI01000158">
    <property type="protein sequence ID" value="TRU32962.1"/>
    <property type="molecule type" value="Genomic_DNA"/>
</dbReference>
<evidence type="ECO:0000259" key="1">
    <source>
        <dbReference type="Pfam" id="PF05419"/>
    </source>
</evidence>
<dbReference type="Gene3D" id="1.25.40.620">
    <property type="match status" value="1"/>
</dbReference>
<dbReference type="PANTHER" id="PTHR34800:SF1">
    <property type="entry name" value="TETRAPYRROLE-BINDING PROTEIN, CHLOROPLASTIC"/>
    <property type="match status" value="1"/>
</dbReference>
<evidence type="ECO:0000313" key="3">
    <source>
        <dbReference type="Proteomes" id="UP000317708"/>
    </source>
</evidence>
<dbReference type="InterPro" id="IPR008629">
    <property type="entry name" value="GUN4-like"/>
</dbReference>
<accession>A0A552EEN9</accession>
<dbReference type="AlphaFoldDB" id="A0A552EEN9"/>
<dbReference type="CDD" id="cd16383">
    <property type="entry name" value="GUN4"/>
    <property type="match status" value="1"/>
</dbReference>
<dbReference type="SUPFAM" id="SSF140869">
    <property type="entry name" value="GUN4-like"/>
    <property type="match status" value="1"/>
</dbReference>
<dbReference type="InterPro" id="IPR037215">
    <property type="entry name" value="GUN4-like_sf"/>
</dbReference>